<evidence type="ECO:0000313" key="8">
    <source>
        <dbReference type="Proteomes" id="UP000005632"/>
    </source>
</evidence>
<gene>
    <name evidence="7" type="ordered locus">SpiGrapes_2760</name>
</gene>
<dbReference type="KEGG" id="sgp:SpiGrapes_2760"/>
<dbReference type="PANTHER" id="PTHR10534:SF2">
    <property type="entry name" value="PYRIDOXAL KINASE"/>
    <property type="match status" value="1"/>
</dbReference>
<keyword evidence="4 7" id="KW-0418">Kinase</keyword>
<dbReference type="GO" id="GO:0009443">
    <property type="term" value="P:pyridoxal 5'-phosphate salvage"/>
    <property type="evidence" value="ECO:0007669"/>
    <property type="project" value="InterPro"/>
</dbReference>
<keyword evidence="3" id="KW-0547">Nucleotide-binding</keyword>
<dbReference type="InterPro" id="IPR004625">
    <property type="entry name" value="PyrdxlKinase"/>
</dbReference>
<dbReference type="Gene3D" id="3.40.1190.20">
    <property type="match status" value="1"/>
</dbReference>
<organism evidence="7 8">
    <name type="scientific">Sphaerochaeta pleomorpha (strain ATCC BAA-1885 / DSM 22778 / Grapes)</name>
    <dbReference type="NCBI Taxonomy" id="158190"/>
    <lineage>
        <taxon>Bacteria</taxon>
        <taxon>Pseudomonadati</taxon>
        <taxon>Spirochaetota</taxon>
        <taxon>Spirochaetia</taxon>
        <taxon>Spirochaetales</taxon>
        <taxon>Sphaerochaetaceae</taxon>
        <taxon>Sphaerochaeta</taxon>
    </lineage>
</organism>
<dbReference type="GO" id="GO:0005829">
    <property type="term" value="C:cytosol"/>
    <property type="evidence" value="ECO:0007669"/>
    <property type="project" value="TreeGrafter"/>
</dbReference>
<dbReference type="RefSeq" id="WP_014271356.1">
    <property type="nucleotide sequence ID" value="NC_016633.1"/>
</dbReference>
<dbReference type="Proteomes" id="UP000005632">
    <property type="component" value="Chromosome"/>
</dbReference>
<dbReference type="HOGENOM" id="CLU_046496_2_0_12"/>
<evidence type="ECO:0000256" key="3">
    <source>
        <dbReference type="ARBA" id="ARBA00022741"/>
    </source>
</evidence>
<dbReference type="eggNOG" id="COG2240">
    <property type="taxonomic scope" value="Bacteria"/>
</dbReference>
<evidence type="ECO:0000256" key="5">
    <source>
        <dbReference type="ARBA" id="ARBA00022840"/>
    </source>
</evidence>
<evidence type="ECO:0000256" key="4">
    <source>
        <dbReference type="ARBA" id="ARBA00022777"/>
    </source>
</evidence>
<sequence length="280" mass="30856">MVPSCVAIHDLCCYAKSSLTVVIPTLEALLVEACPLPTALLSSQTDGFDSYYCEDKTEAMEKVLAAWDSLGLSFDAIYSGFLGSFRQVRLVKNLIAREKLRHKTLVVVDPVLGDDGILYGPVDTELVDQMRSLICHGDVITPNTTEASLLLDKPYQTIFTEEEIFSWAQALHHLGPEYVVITSVRLHDTMAVAYCDRGRCALVPYQSVEATYPGSGDLFASILTALLLHKVGLQTAVEDAVSLCTLALQRTLQAGYQRRHGVAPLLIIDELVKKRKQHEC</sequence>
<dbReference type="InterPro" id="IPR013749">
    <property type="entry name" value="PM/HMP-P_kinase-1"/>
</dbReference>
<dbReference type="InterPro" id="IPR029056">
    <property type="entry name" value="Ribokinase-like"/>
</dbReference>
<dbReference type="SUPFAM" id="SSF53613">
    <property type="entry name" value="Ribokinase-like"/>
    <property type="match status" value="1"/>
</dbReference>
<dbReference type="STRING" id="158190.SpiGrapes_2760"/>
<dbReference type="GO" id="GO:0005524">
    <property type="term" value="F:ATP binding"/>
    <property type="evidence" value="ECO:0007669"/>
    <property type="project" value="UniProtKB-KW"/>
</dbReference>
<dbReference type="GO" id="GO:0008478">
    <property type="term" value="F:pyridoxal kinase activity"/>
    <property type="evidence" value="ECO:0007669"/>
    <property type="project" value="UniProtKB-EC"/>
</dbReference>
<evidence type="ECO:0000256" key="1">
    <source>
        <dbReference type="ARBA" id="ARBA00012104"/>
    </source>
</evidence>
<keyword evidence="8" id="KW-1185">Reference proteome</keyword>
<proteinExistence type="predicted"/>
<keyword evidence="2" id="KW-0808">Transferase</keyword>
<dbReference type="AlphaFoldDB" id="G8QVZ3"/>
<dbReference type="Pfam" id="PF08543">
    <property type="entry name" value="Phos_pyr_kin"/>
    <property type="match status" value="1"/>
</dbReference>
<accession>G8QVZ3</accession>
<name>G8QVZ3_SPHPG</name>
<dbReference type="CDD" id="cd01173">
    <property type="entry name" value="pyridoxal_pyridoxamine_kinase"/>
    <property type="match status" value="1"/>
</dbReference>
<dbReference type="PANTHER" id="PTHR10534">
    <property type="entry name" value="PYRIDOXAL KINASE"/>
    <property type="match status" value="1"/>
</dbReference>
<evidence type="ECO:0000259" key="6">
    <source>
        <dbReference type="Pfam" id="PF08543"/>
    </source>
</evidence>
<dbReference type="EC" id="2.7.1.35" evidence="1"/>
<reference evidence="7 8" key="1">
    <citation type="submission" date="2011-11" db="EMBL/GenBank/DDBJ databases">
        <title>Complete sequence of Spirochaeta sp. grapes.</title>
        <authorList>
            <consortium name="US DOE Joint Genome Institute"/>
            <person name="Lucas S."/>
            <person name="Han J."/>
            <person name="Lapidus A."/>
            <person name="Cheng J.-F."/>
            <person name="Goodwin L."/>
            <person name="Pitluck S."/>
            <person name="Peters L."/>
            <person name="Ovchinnikova G."/>
            <person name="Munk A.C."/>
            <person name="Detter J.C."/>
            <person name="Han C."/>
            <person name="Tapia R."/>
            <person name="Land M."/>
            <person name="Hauser L."/>
            <person name="Kyrpides N."/>
            <person name="Ivanova N."/>
            <person name="Pagani I."/>
            <person name="Ritalahtilisa K."/>
            <person name="Loeffler F."/>
            <person name="Woyke T."/>
        </authorList>
    </citation>
    <scope>NUCLEOTIDE SEQUENCE [LARGE SCALE GENOMIC DNA]</scope>
    <source>
        <strain evidence="8">ATCC BAA-1885 / DSM 22778 / Grapes</strain>
    </source>
</reference>
<dbReference type="EMBL" id="CP003155">
    <property type="protein sequence ID" value="AEV30517.1"/>
    <property type="molecule type" value="Genomic_DNA"/>
</dbReference>
<protein>
    <recommendedName>
        <fullName evidence="1">pyridoxal kinase</fullName>
        <ecNumber evidence="1">2.7.1.35</ecNumber>
    </recommendedName>
</protein>
<keyword evidence="5" id="KW-0067">ATP-binding</keyword>
<dbReference type="OrthoDB" id="9800808at2"/>
<evidence type="ECO:0000256" key="2">
    <source>
        <dbReference type="ARBA" id="ARBA00022679"/>
    </source>
</evidence>
<dbReference type="NCBIfam" id="NF005491">
    <property type="entry name" value="PRK07105.1"/>
    <property type="match status" value="1"/>
</dbReference>
<feature type="domain" description="Pyridoxamine kinase/Phosphomethylpyrimidine kinase" evidence="6">
    <location>
        <begin position="24"/>
        <end position="257"/>
    </location>
</feature>
<evidence type="ECO:0000313" key="7">
    <source>
        <dbReference type="EMBL" id="AEV30517.1"/>
    </source>
</evidence>